<comment type="caution">
    <text evidence="2">The sequence shown here is derived from an EMBL/GenBank/DDBJ whole genome shotgun (WGS) entry which is preliminary data.</text>
</comment>
<accession>A0A371EXQ6</accession>
<dbReference type="AlphaFoldDB" id="A0A371EXQ6"/>
<evidence type="ECO:0000313" key="3">
    <source>
        <dbReference type="Proteomes" id="UP000257109"/>
    </source>
</evidence>
<reference evidence="2" key="1">
    <citation type="submission" date="2018-05" db="EMBL/GenBank/DDBJ databases">
        <title>Draft genome of Mucuna pruriens seed.</title>
        <authorList>
            <person name="Nnadi N.E."/>
            <person name="Vos R."/>
            <person name="Hasami M.H."/>
            <person name="Devisetty U.K."/>
            <person name="Aguiy J.C."/>
        </authorList>
    </citation>
    <scope>NUCLEOTIDE SEQUENCE [LARGE SCALE GENOMIC DNA]</scope>
    <source>
        <strain evidence="2">JCA_2017</strain>
    </source>
</reference>
<proteinExistence type="predicted"/>
<sequence>MENKVEALKQQNQDIKGEVSQLKEQMTQMFQILSQTNVAITAMANQGAMGYAQPGCVNEPPPRGAKDLPYGMSYRWRTEAPTIEEHEQQNVVNNKGAKAREPNRVTKTAPRDRMMLGLNPRHRKLHNLS</sequence>
<feature type="region of interest" description="Disordered" evidence="1">
    <location>
        <begin position="87"/>
        <end position="113"/>
    </location>
</feature>
<feature type="non-terminal residue" evidence="2">
    <location>
        <position position="1"/>
    </location>
</feature>
<feature type="compositionally biased region" description="Basic and acidic residues" evidence="1">
    <location>
        <begin position="98"/>
        <end position="113"/>
    </location>
</feature>
<name>A0A371EXQ6_MUCPR</name>
<dbReference type="EMBL" id="QJKJ01011566">
    <property type="protein sequence ID" value="RDX70796.1"/>
    <property type="molecule type" value="Genomic_DNA"/>
</dbReference>
<dbReference type="Gene3D" id="1.20.5.170">
    <property type="match status" value="1"/>
</dbReference>
<dbReference type="Proteomes" id="UP000257109">
    <property type="component" value="Unassembled WGS sequence"/>
</dbReference>
<evidence type="ECO:0000256" key="1">
    <source>
        <dbReference type="SAM" id="MobiDB-lite"/>
    </source>
</evidence>
<organism evidence="2 3">
    <name type="scientific">Mucuna pruriens</name>
    <name type="common">Velvet bean</name>
    <name type="synonym">Dolichos pruriens</name>
    <dbReference type="NCBI Taxonomy" id="157652"/>
    <lineage>
        <taxon>Eukaryota</taxon>
        <taxon>Viridiplantae</taxon>
        <taxon>Streptophyta</taxon>
        <taxon>Embryophyta</taxon>
        <taxon>Tracheophyta</taxon>
        <taxon>Spermatophyta</taxon>
        <taxon>Magnoliopsida</taxon>
        <taxon>eudicotyledons</taxon>
        <taxon>Gunneridae</taxon>
        <taxon>Pentapetalae</taxon>
        <taxon>rosids</taxon>
        <taxon>fabids</taxon>
        <taxon>Fabales</taxon>
        <taxon>Fabaceae</taxon>
        <taxon>Papilionoideae</taxon>
        <taxon>50 kb inversion clade</taxon>
        <taxon>NPAAA clade</taxon>
        <taxon>indigoferoid/millettioid clade</taxon>
        <taxon>Phaseoleae</taxon>
        <taxon>Mucuna</taxon>
    </lineage>
</organism>
<keyword evidence="3" id="KW-1185">Reference proteome</keyword>
<evidence type="ECO:0000313" key="2">
    <source>
        <dbReference type="EMBL" id="RDX70796.1"/>
    </source>
</evidence>
<protein>
    <submittedName>
        <fullName evidence="2">Uncharacterized protein</fullName>
    </submittedName>
</protein>
<gene>
    <name evidence="2" type="ORF">CR513_49921</name>
</gene>